<gene>
    <name evidence="4" type="ORF">GCM10009824_21160</name>
</gene>
<dbReference type="Proteomes" id="UP001500166">
    <property type="component" value="Unassembled WGS sequence"/>
</dbReference>
<reference evidence="4 5" key="1">
    <citation type="journal article" date="2019" name="Int. J. Syst. Evol. Microbiol.">
        <title>The Global Catalogue of Microorganisms (GCM) 10K type strain sequencing project: providing services to taxonomists for standard genome sequencing and annotation.</title>
        <authorList>
            <consortium name="The Broad Institute Genomics Platform"/>
            <consortium name="The Broad Institute Genome Sequencing Center for Infectious Disease"/>
            <person name="Wu L."/>
            <person name="Ma J."/>
        </authorList>
    </citation>
    <scope>NUCLEOTIDE SEQUENCE [LARGE SCALE GENOMIC DNA]</scope>
    <source>
        <strain evidence="4 5">JCM 15914</strain>
    </source>
</reference>
<feature type="domain" description="Integrase SAM-like N-terminal" evidence="3">
    <location>
        <begin position="20"/>
        <end position="82"/>
    </location>
</feature>
<name>A0ABN2Y0U2_9MICC</name>
<evidence type="ECO:0000313" key="5">
    <source>
        <dbReference type="Proteomes" id="UP001500166"/>
    </source>
</evidence>
<feature type="compositionally biased region" description="Basic and acidic residues" evidence="2">
    <location>
        <begin position="1"/>
        <end position="12"/>
    </location>
</feature>
<dbReference type="EMBL" id="BAAAQA010000022">
    <property type="protein sequence ID" value="GAA2119926.1"/>
    <property type="molecule type" value="Genomic_DNA"/>
</dbReference>
<evidence type="ECO:0000259" key="3">
    <source>
        <dbReference type="Pfam" id="PF02899"/>
    </source>
</evidence>
<proteinExistence type="predicted"/>
<sequence>MTSRHVAAEAQRRPGYHSPHSAATARAYRSDLRDVCDFWEGLGVTGGLEELDERHVFAYLVGLVKAGRSPSTIRRRLTALRARVADQGHPVITVDGLHGIEDRLLRAATSRTAVMVASDDAIVREGLAAILSQQGILTWAGHTREALLGSMAVWDYVLVWLPSRQGVDPYSSVNWIAEAAASGVVVVALYPSRVTDLFRLRLAEAGARYALPQWWLSDRVEDLPQMIATATLPTRFHLETPLALRQELGLQLSGQLAPLLAAAMEVPDRIWRSSGADEDSALTRSEIQRFRKIAGFEAGIPPSADRYSTGLRNAPRVPDWREVRRVVRQSFNIQP</sequence>
<feature type="region of interest" description="Disordered" evidence="2">
    <location>
        <begin position="1"/>
        <end position="22"/>
    </location>
</feature>
<organism evidence="4 5">
    <name type="scientific">Kocuria atrinae</name>
    <dbReference type="NCBI Taxonomy" id="592377"/>
    <lineage>
        <taxon>Bacteria</taxon>
        <taxon>Bacillati</taxon>
        <taxon>Actinomycetota</taxon>
        <taxon>Actinomycetes</taxon>
        <taxon>Micrococcales</taxon>
        <taxon>Micrococcaceae</taxon>
        <taxon>Kocuria</taxon>
    </lineage>
</organism>
<dbReference type="InterPro" id="IPR004107">
    <property type="entry name" value="Integrase_SAM-like_N"/>
</dbReference>
<keyword evidence="1" id="KW-0238">DNA-binding</keyword>
<dbReference type="Gene3D" id="1.10.150.130">
    <property type="match status" value="1"/>
</dbReference>
<evidence type="ECO:0000313" key="4">
    <source>
        <dbReference type="EMBL" id="GAA2119926.1"/>
    </source>
</evidence>
<dbReference type="SUPFAM" id="SSF47823">
    <property type="entry name" value="lambda integrase-like, N-terminal domain"/>
    <property type="match status" value="1"/>
</dbReference>
<evidence type="ECO:0000256" key="1">
    <source>
        <dbReference type="ARBA" id="ARBA00023125"/>
    </source>
</evidence>
<comment type="caution">
    <text evidence="4">The sequence shown here is derived from an EMBL/GenBank/DDBJ whole genome shotgun (WGS) entry which is preliminary data.</text>
</comment>
<dbReference type="RefSeq" id="WP_344225003.1">
    <property type="nucleotide sequence ID" value="NZ_BAAAQA010000022.1"/>
</dbReference>
<evidence type="ECO:0000256" key="2">
    <source>
        <dbReference type="SAM" id="MobiDB-lite"/>
    </source>
</evidence>
<accession>A0ABN2Y0U2</accession>
<keyword evidence="5" id="KW-1185">Reference proteome</keyword>
<dbReference type="InterPro" id="IPR010998">
    <property type="entry name" value="Integrase_recombinase_N"/>
</dbReference>
<protein>
    <recommendedName>
        <fullName evidence="3">Integrase SAM-like N-terminal domain-containing protein</fullName>
    </recommendedName>
</protein>
<dbReference type="Pfam" id="PF02899">
    <property type="entry name" value="Phage_int_SAM_1"/>
    <property type="match status" value="1"/>
</dbReference>